<dbReference type="GO" id="GO:0012505">
    <property type="term" value="C:endomembrane system"/>
    <property type="evidence" value="ECO:0007669"/>
    <property type="project" value="UniProtKB-SubCell"/>
</dbReference>
<dbReference type="Pfam" id="PF13855">
    <property type="entry name" value="LRR_8"/>
    <property type="match status" value="1"/>
</dbReference>
<dbReference type="InterPro" id="IPR001611">
    <property type="entry name" value="Leu-rich_rpt"/>
</dbReference>
<evidence type="ECO:0000313" key="14">
    <source>
        <dbReference type="EMBL" id="KAD4585462.1"/>
    </source>
</evidence>
<dbReference type="EMBL" id="SZYD01000012">
    <property type="protein sequence ID" value="KAD4585459.1"/>
    <property type="molecule type" value="Genomic_DNA"/>
</dbReference>
<keyword evidence="15" id="KW-1185">Reference proteome</keyword>
<keyword evidence="11" id="KW-0325">Glycoprotein</keyword>
<keyword evidence="8" id="KW-0677">Repeat</keyword>
<dbReference type="OrthoDB" id="848941at2759"/>
<evidence type="ECO:0000256" key="10">
    <source>
        <dbReference type="ARBA" id="ARBA00023136"/>
    </source>
</evidence>
<keyword evidence="9 12" id="KW-1133">Transmembrane helix</keyword>
<proteinExistence type="inferred from homology"/>
<protein>
    <recommendedName>
        <fullName evidence="16">Leucine-rich repeat-containing N-terminal plant-type domain-containing protein</fullName>
    </recommendedName>
</protein>
<feature type="transmembrane region" description="Helical" evidence="12">
    <location>
        <begin position="617"/>
        <end position="638"/>
    </location>
</feature>
<dbReference type="PANTHER" id="PTHR48062">
    <property type="entry name" value="RECEPTOR-LIKE PROTEIN 14"/>
    <property type="match status" value="1"/>
</dbReference>
<accession>A0A5N6NC95</accession>
<name>A0A5N6NC95_9ASTR</name>
<keyword evidence="6 12" id="KW-0812">Transmembrane</keyword>
<gene>
    <name evidence="13" type="ORF">E3N88_23060</name>
    <name evidence="14" type="ORF">E3N88_23063</name>
</gene>
<evidence type="ECO:0000313" key="13">
    <source>
        <dbReference type="EMBL" id="KAD4585459.1"/>
    </source>
</evidence>
<evidence type="ECO:0000256" key="3">
    <source>
        <dbReference type="ARBA" id="ARBA00009592"/>
    </source>
</evidence>
<dbReference type="PANTHER" id="PTHR48062:SF21">
    <property type="entry name" value="RECEPTOR-LIKE PROTEIN 12"/>
    <property type="match status" value="1"/>
</dbReference>
<evidence type="ECO:0000256" key="8">
    <source>
        <dbReference type="ARBA" id="ARBA00022737"/>
    </source>
</evidence>
<evidence type="ECO:0000256" key="12">
    <source>
        <dbReference type="SAM" id="Phobius"/>
    </source>
</evidence>
<dbReference type="InterPro" id="IPR032675">
    <property type="entry name" value="LRR_dom_sf"/>
</dbReference>
<dbReference type="FunFam" id="3.80.10.10:FF:000111">
    <property type="entry name" value="LRR receptor-like serine/threonine-protein kinase ERECTA"/>
    <property type="match status" value="1"/>
</dbReference>
<dbReference type="InterPro" id="IPR051502">
    <property type="entry name" value="RLP_Defense_Trigger"/>
</dbReference>
<dbReference type="PROSITE" id="PS51257">
    <property type="entry name" value="PROKAR_LIPOPROTEIN"/>
    <property type="match status" value="1"/>
</dbReference>
<reference evidence="14 15" key="1">
    <citation type="submission" date="2019-05" db="EMBL/GenBank/DDBJ databases">
        <title>Mikania micrantha, genome provides insights into the molecular mechanism of rapid growth.</title>
        <authorList>
            <person name="Liu B."/>
        </authorList>
    </citation>
    <scope>NUCLEOTIDE SEQUENCE [LARGE SCALE GENOMIC DNA]</scope>
    <source>
        <strain evidence="14">NLD-2019</strain>
        <tissue evidence="14">Leaf</tissue>
    </source>
</reference>
<keyword evidence="7" id="KW-0732">Signal</keyword>
<evidence type="ECO:0000313" key="15">
    <source>
        <dbReference type="Proteomes" id="UP000326396"/>
    </source>
</evidence>
<evidence type="ECO:0000256" key="5">
    <source>
        <dbReference type="ARBA" id="ARBA00022614"/>
    </source>
</evidence>
<dbReference type="Gene3D" id="3.80.10.10">
    <property type="entry name" value="Ribonuclease Inhibitor"/>
    <property type="match status" value="4"/>
</dbReference>
<dbReference type="FunFam" id="3.80.10.10:FF:000041">
    <property type="entry name" value="LRR receptor-like serine/threonine-protein kinase ERECTA"/>
    <property type="match status" value="1"/>
</dbReference>
<dbReference type="SUPFAM" id="SSF52058">
    <property type="entry name" value="L domain-like"/>
    <property type="match status" value="1"/>
</dbReference>
<organism evidence="14 15">
    <name type="scientific">Mikania micrantha</name>
    <name type="common">bitter vine</name>
    <dbReference type="NCBI Taxonomy" id="192012"/>
    <lineage>
        <taxon>Eukaryota</taxon>
        <taxon>Viridiplantae</taxon>
        <taxon>Streptophyta</taxon>
        <taxon>Embryophyta</taxon>
        <taxon>Tracheophyta</taxon>
        <taxon>Spermatophyta</taxon>
        <taxon>Magnoliopsida</taxon>
        <taxon>eudicotyledons</taxon>
        <taxon>Gunneridae</taxon>
        <taxon>Pentapetalae</taxon>
        <taxon>asterids</taxon>
        <taxon>campanulids</taxon>
        <taxon>Asterales</taxon>
        <taxon>Asteraceae</taxon>
        <taxon>Asteroideae</taxon>
        <taxon>Heliantheae alliance</taxon>
        <taxon>Eupatorieae</taxon>
        <taxon>Mikania</taxon>
    </lineage>
</organism>
<dbReference type="InterPro" id="IPR003591">
    <property type="entry name" value="Leu-rich_rpt_typical-subtyp"/>
</dbReference>
<evidence type="ECO:0000256" key="9">
    <source>
        <dbReference type="ARBA" id="ARBA00022989"/>
    </source>
</evidence>
<comment type="subcellular location">
    <subcellularLocation>
        <location evidence="2">Cell membrane</location>
    </subcellularLocation>
    <subcellularLocation>
        <location evidence="1">Membrane</location>
        <topology evidence="1">Single-pass membrane protein</topology>
    </subcellularLocation>
</comment>
<dbReference type="Pfam" id="PF00560">
    <property type="entry name" value="LRR_1"/>
    <property type="match status" value="7"/>
</dbReference>
<evidence type="ECO:0008006" key="16">
    <source>
        <dbReference type="Google" id="ProtNLM"/>
    </source>
</evidence>
<dbReference type="GO" id="GO:0007165">
    <property type="term" value="P:signal transduction"/>
    <property type="evidence" value="ECO:0007669"/>
    <property type="project" value="UniProtKB-ARBA"/>
</dbReference>
<keyword evidence="10 12" id="KW-0472">Membrane</keyword>
<comment type="caution">
    <text evidence="14">The sequence shown here is derived from an EMBL/GenBank/DDBJ whole genome shotgun (WGS) entry which is preliminary data.</text>
</comment>
<dbReference type="EMBL" id="SZYD01000012">
    <property type="protein sequence ID" value="KAD4585462.1"/>
    <property type="molecule type" value="Genomic_DNA"/>
</dbReference>
<comment type="similarity">
    <text evidence="3">Belongs to the RLP family.</text>
</comment>
<evidence type="ECO:0000256" key="6">
    <source>
        <dbReference type="ARBA" id="ARBA00022692"/>
    </source>
</evidence>
<dbReference type="GO" id="GO:0006952">
    <property type="term" value="P:defense response"/>
    <property type="evidence" value="ECO:0007669"/>
    <property type="project" value="UniProtKB-ARBA"/>
</dbReference>
<dbReference type="SMART" id="SM00369">
    <property type="entry name" value="LRR_TYP"/>
    <property type="match status" value="9"/>
</dbReference>
<keyword evidence="5" id="KW-0433">Leucine-rich repeat</keyword>
<evidence type="ECO:0000256" key="1">
    <source>
        <dbReference type="ARBA" id="ARBA00004167"/>
    </source>
</evidence>
<evidence type="ECO:0000256" key="11">
    <source>
        <dbReference type="ARBA" id="ARBA00023180"/>
    </source>
</evidence>
<dbReference type="GO" id="GO:0005886">
    <property type="term" value="C:plasma membrane"/>
    <property type="evidence" value="ECO:0007669"/>
    <property type="project" value="UniProtKB-SubCell"/>
</dbReference>
<evidence type="ECO:0000256" key="2">
    <source>
        <dbReference type="ARBA" id="ARBA00004236"/>
    </source>
</evidence>
<evidence type="ECO:0000256" key="7">
    <source>
        <dbReference type="ARBA" id="ARBA00022729"/>
    </source>
</evidence>
<keyword evidence="4" id="KW-1003">Cell membrane</keyword>
<dbReference type="GO" id="GO:0051707">
    <property type="term" value="P:response to other organism"/>
    <property type="evidence" value="ECO:0007669"/>
    <property type="project" value="UniProtKB-ARBA"/>
</dbReference>
<dbReference type="Proteomes" id="UP000326396">
    <property type="component" value="Linkage Group LG2"/>
</dbReference>
<dbReference type="FunFam" id="3.80.10.10:FF:000383">
    <property type="entry name" value="Leucine-rich repeat receptor protein kinase EMS1"/>
    <property type="match status" value="1"/>
</dbReference>
<sequence>MEKLVSLSLGFNIFNQSIISCLSFLPSLNTLDLGCSDEGTGLSTMSNLLHLNLDFNDFFSVDDVMRSMATTFPSLRFLSLYGCFVGGKLFANEVPDLPYLKVLILGQNNFNGTLPIEALASFHHLEILDLSFNNFSGSIPSRINHLSSLNGSLTNDEFCKLKNLHYLDLSNNMFDGKLPECFNRLSSLKLFDISSNQLTGVIPSSLIINLTSLEYIDFSHNKFEGSFSLSWFSNHTKLEYVAFSSDNDKFEVETEEAIGWTCMFQLEVLILSSCNINRDKGSVIPSFLLQQHKLRELDMSHNSLEGQFPLWLTKNNTLLQILILADNSFGGTLSTSSYRNSNIKWLDVSENHVIGPIPNDIKESFPFIIHLNLSRNSIDGVIPSSIGDLSALSEIDLSHNRFSGEVPIGLLTNLTTLSLLILSNNSLHGEVLSRNFNFSFIDGLQLDKNCFTGKIGNMSAFLSLPYKGDALDTMSGLDLSCNKLTGNIPEELGLLAHIHVLNLSHNWLSGPIPVNLSNLANVECLDLSFNSLIGKVPSELIKLNYLAVFNVSFNNLSGRLPEIKAQFVTFTKESYKGNPLLCGLPLENECITESHGTQSSNDEESDEKWYDLDMASLYGSCSSTWFMFMLGFAVVLYVNHYWRRWWFHLVEESIYTCFYFIYDLAMKV</sequence>
<evidence type="ECO:0000256" key="4">
    <source>
        <dbReference type="ARBA" id="ARBA00022475"/>
    </source>
</evidence>
<feature type="transmembrane region" description="Helical" evidence="12">
    <location>
        <begin position="645"/>
        <end position="662"/>
    </location>
</feature>
<dbReference type="AlphaFoldDB" id="A0A5N6NC95"/>